<feature type="domain" description="NAD-dependent epimerase/dehydratase" evidence="1">
    <location>
        <begin position="9"/>
        <end position="243"/>
    </location>
</feature>
<accession>A0ABS7QTB1</accession>
<dbReference type="Pfam" id="PF01370">
    <property type="entry name" value="Epimerase"/>
    <property type="match status" value="1"/>
</dbReference>
<evidence type="ECO:0000259" key="1">
    <source>
        <dbReference type="Pfam" id="PF01370"/>
    </source>
</evidence>
<protein>
    <submittedName>
        <fullName evidence="2">NAD(P)-dependent oxidoreductase</fullName>
    </submittedName>
</protein>
<dbReference type="Gene3D" id="3.40.50.720">
    <property type="entry name" value="NAD(P)-binding Rossmann-like Domain"/>
    <property type="match status" value="1"/>
</dbReference>
<dbReference type="InterPro" id="IPR036291">
    <property type="entry name" value="NAD(P)-bd_dom_sf"/>
</dbReference>
<dbReference type="PANTHER" id="PTHR43245:SF55">
    <property type="entry name" value="NAD(P)-BINDING DOMAIN-CONTAINING PROTEIN"/>
    <property type="match status" value="1"/>
</dbReference>
<proteinExistence type="predicted"/>
<sequence length="316" mass="32832">MTETTARTVVVFGSTGFAGRHLCAAFEATGHRVVRVARRESGPDGIALDLAAASPGEIAGLLAAAEPDALVNSAGAVWGVTEDQMALLNAELPAKLAEAAASLPRPPRVVHLGSVHEYGPVSPGVTASEQLAPRPDSGYGRAKLAGTQALLAVAGAGLLEVVVLRVSNILGRGAPPDSLPGMVAHHLAAAQAEVAAGRPAPALRLSPLMSFRDFVDVRDVCDAVLESARGVPDGGPGTVLNVARGEAVAVRMLVHRMVELSGIPVEVVEERACDSVRGTISGQRYDITAAHRALGWRPRRPLDVTLRDMLRQPVAR</sequence>
<dbReference type="InterPro" id="IPR001509">
    <property type="entry name" value="Epimerase_deHydtase"/>
</dbReference>
<dbReference type="PANTHER" id="PTHR43245">
    <property type="entry name" value="BIFUNCTIONAL POLYMYXIN RESISTANCE PROTEIN ARNA"/>
    <property type="match status" value="1"/>
</dbReference>
<dbReference type="EMBL" id="JAINVZ010000010">
    <property type="protein sequence ID" value="MBY8886431.1"/>
    <property type="molecule type" value="Genomic_DNA"/>
</dbReference>
<comment type="caution">
    <text evidence="2">The sequence shown here is derived from an EMBL/GenBank/DDBJ whole genome shotgun (WGS) entry which is preliminary data.</text>
</comment>
<dbReference type="InterPro" id="IPR050177">
    <property type="entry name" value="Lipid_A_modif_metabolic_enz"/>
</dbReference>
<gene>
    <name evidence="2" type="ORF">K7472_16370</name>
</gene>
<evidence type="ECO:0000313" key="3">
    <source>
        <dbReference type="Proteomes" id="UP001198565"/>
    </source>
</evidence>
<dbReference type="SUPFAM" id="SSF51735">
    <property type="entry name" value="NAD(P)-binding Rossmann-fold domains"/>
    <property type="match status" value="1"/>
</dbReference>
<reference evidence="2 3" key="1">
    <citation type="submission" date="2021-08" db="EMBL/GenBank/DDBJ databases">
        <title>Streptomyces sp. PTM05 isolated from lichen.</title>
        <authorList>
            <person name="Somphong A."/>
            <person name="Phongsopitanun W."/>
            <person name="Tanasupawat S."/>
        </authorList>
    </citation>
    <scope>NUCLEOTIDE SEQUENCE [LARGE SCALE GENOMIC DNA]</scope>
    <source>
        <strain evidence="2 3">Ptm05</strain>
    </source>
</reference>
<name>A0ABS7QTB1_9ACTN</name>
<dbReference type="RefSeq" id="WP_222978642.1">
    <property type="nucleotide sequence ID" value="NZ_JAINVZ010000010.1"/>
</dbReference>
<organism evidence="2 3">
    <name type="scientific">Streptantibioticus parmotrematis</name>
    <dbReference type="NCBI Taxonomy" id="2873249"/>
    <lineage>
        <taxon>Bacteria</taxon>
        <taxon>Bacillati</taxon>
        <taxon>Actinomycetota</taxon>
        <taxon>Actinomycetes</taxon>
        <taxon>Kitasatosporales</taxon>
        <taxon>Streptomycetaceae</taxon>
        <taxon>Streptantibioticus</taxon>
    </lineage>
</organism>
<dbReference type="Proteomes" id="UP001198565">
    <property type="component" value="Unassembled WGS sequence"/>
</dbReference>
<evidence type="ECO:0000313" key="2">
    <source>
        <dbReference type="EMBL" id="MBY8886431.1"/>
    </source>
</evidence>
<keyword evidence="3" id="KW-1185">Reference proteome</keyword>